<dbReference type="GO" id="GO:0042744">
    <property type="term" value="P:hydrogen peroxide catabolic process"/>
    <property type="evidence" value="ECO:0007669"/>
    <property type="project" value="UniProtKB-KW"/>
</dbReference>
<proteinExistence type="inferred from homology"/>
<dbReference type="FunFam" id="2.40.180.10:FF:000001">
    <property type="entry name" value="Catalase"/>
    <property type="match status" value="1"/>
</dbReference>
<keyword evidence="14" id="KW-1185">Reference proteome</keyword>
<evidence type="ECO:0000256" key="1">
    <source>
        <dbReference type="ARBA" id="ARBA00005329"/>
    </source>
</evidence>
<feature type="non-terminal residue" evidence="13">
    <location>
        <position position="1"/>
    </location>
</feature>
<dbReference type="InterPro" id="IPR002226">
    <property type="entry name" value="Catalase_haem_BS"/>
</dbReference>
<keyword evidence="6 9" id="KW-0408">Iron</keyword>
<reference evidence="13" key="2">
    <citation type="submission" date="2023-05" db="EMBL/GenBank/DDBJ databases">
        <authorList>
            <person name="Fouks B."/>
        </authorList>
    </citation>
    <scope>NUCLEOTIDE SEQUENCE</scope>
    <source>
        <strain evidence="13">Stay&amp;Tobe</strain>
        <tissue evidence="13">Testes</tissue>
    </source>
</reference>
<dbReference type="InterPro" id="IPR018028">
    <property type="entry name" value="Catalase"/>
</dbReference>
<dbReference type="PIRSF" id="PIRSF038928">
    <property type="entry name" value="Catalase_clade1-3"/>
    <property type="match status" value="1"/>
</dbReference>
<comment type="function">
    <text evidence="11">Catalyzes the degradation of hydrogen peroxide (H(2)O(2)) generated by peroxisomal oxidases to water and oxygen, thereby protecting cells from the toxic effects of hydrogen peroxide.</text>
</comment>
<feature type="binding site" description="axial binding residue" evidence="9">
    <location>
        <position position="340"/>
    </location>
    <ligand>
        <name>heme</name>
        <dbReference type="ChEBI" id="CHEBI:30413"/>
    </ligand>
    <ligandPart>
        <name>Fe</name>
        <dbReference type="ChEBI" id="CHEBI:18248"/>
    </ligandPart>
</feature>
<dbReference type="PANTHER" id="PTHR11465:SF9">
    <property type="entry name" value="CATALASE"/>
    <property type="match status" value="1"/>
</dbReference>
<evidence type="ECO:0000256" key="3">
    <source>
        <dbReference type="ARBA" id="ARBA00022617"/>
    </source>
</evidence>
<dbReference type="GO" id="GO:0004096">
    <property type="term" value="F:catalase activity"/>
    <property type="evidence" value="ECO:0007669"/>
    <property type="project" value="UniProtKB-EC"/>
</dbReference>
<dbReference type="PRINTS" id="PR00067">
    <property type="entry name" value="CATALASE"/>
</dbReference>
<evidence type="ECO:0000313" key="14">
    <source>
        <dbReference type="Proteomes" id="UP001233999"/>
    </source>
</evidence>
<dbReference type="GO" id="GO:0005739">
    <property type="term" value="C:mitochondrion"/>
    <property type="evidence" value="ECO:0007669"/>
    <property type="project" value="TreeGrafter"/>
</dbReference>
<dbReference type="SUPFAM" id="SSF56634">
    <property type="entry name" value="Heme-dependent catalase-like"/>
    <property type="match status" value="1"/>
</dbReference>
<dbReference type="EMBL" id="JASPKZ010004543">
    <property type="protein sequence ID" value="KAJ9590251.1"/>
    <property type="molecule type" value="Genomic_DNA"/>
</dbReference>
<dbReference type="GO" id="GO:0046872">
    <property type="term" value="F:metal ion binding"/>
    <property type="evidence" value="ECO:0007669"/>
    <property type="project" value="UniProtKB-KW"/>
</dbReference>
<dbReference type="PROSITE" id="PS00437">
    <property type="entry name" value="CATALASE_1"/>
    <property type="match status" value="1"/>
</dbReference>
<evidence type="ECO:0000256" key="8">
    <source>
        <dbReference type="PIRSR" id="PIRSR038928-1"/>
    </source>
</evidence>
<evidence type="ECO:0000256" key="5">
    <source>
        <dbReference type="ARBA" id="ARBA00023002"/>
    </source>
</evidence>
<feature type="domain" description="Catalase core" evidence="12">
    <location>
        <begin position="10"/>
        <end position="396"/>
    </location>
</feature>
<gene>
    <name evidence="13" type="ORF">L9F63_016638</name>
</gene>
<organism evidence="13 14">
    <name type="scientific">Diploptera punctata</name>
    <name type="common">Pacific beetle cockroach</name>
    <dbReference type="NCBI Taxonomy" id="6984"/>
    <lineage>
        <taxon>Eukaryota</taxon>
        <taxon>Metazoa</taxon>
        <taxon>Ecdysozoa</taxon>
        <taxon>Arthropoda</taxon>
        <taxon>Hexapoda</taxon>
        <taxon>Insecta</taxon>
        <taxon>Pterygota</taxon>
        <taxon>Neoptera</taxon>
        <taxon>Polyneoptera</taxon>
        <taxon>Dictyoptera</taxon>
        <taxon>Blattodea</taxon>
        <taxon>Blaberoidea</taxon>
        <taxon>Blaberidae</taxon>
        <taxon>Diplopterinae</taxon>
        <taxon>Diploptera</taxon>
    </lineage>
</organism>
<dbReference type="Proteomes" id="UP001233999">
    <property type="component" value="Unassembled WGS sequence"/>
</dbReference>
<dbReference type="GO" id="GO:0042542">
    <property type="term" value="P:response to hydrogen peroxide"/>
    <property type="evidence" value="ECO:0007669"/>
    <property type="project" value="TreeGrafter"/>
</dbReference>
<dbReference type="SMART" id="SM01060">
    <property type="entry name" value="Catalase"/>
    <property type="match status" value="1"/>
</dbReference>
<evidence type="ECO:0000259" key="12">
    <source>
        <dbReference type="SMART" id="SM01060"/>
    </source>
</evidence>
<dbReference type="Gene3D" id="2.40.180.10">
    <property type="entry name" value="Catalase core domain"/>
    <property type="match status" value="1"/>
</dbReference>
<dbReference type="EC" id="1.11.1.6" evidence="10"/>
<keyword evidence="2 10" id="KW-0575">Peroxidase</keyword>
<dbReference type="InterPro" id="IPR024708">
    <property type="entry name" value="Catalase_AS"/>
</dbReference>
<dbReference type="InterPro" id="IPR010582">
    <property type="entry name" value="Catalase_immune_responsive"/>
</dbReference>
<evidence type="ECO:0000256" key="2">
    <source>
        <dbReference type="ARBA" id="ARBA00022559"/>
    </source>
</evidence>
<keyword evidence="7 10" id="KW-0376">Hydrogen peroxide</keyword>
<dbReference type="PANTHER" id="PTHR11465">
    <property type="entry name" value="CATALASE"/>
    <property type="match status" value="1"/>
</dbReference>
<dbReference type="Pfam" id="PF00199">
    <property type="entry name" value="Catalase"/>
    <property type="match status" value="1"/>
</dbReference>
<comment type="similarity">
    <text evidence="1 10">Belongs to the catalase family.</text>
</comment>
<protein>
    <recommendedName>
        <fullName evidence="10">Catalase</fullName>
        <ecNumber evidence="10">1.11.1.6</ecNumber>
    </recommendedName>
</protein>
<evidence type="ECO:0000256" key="10">
    <source>
        <dbReference type="RuleBase" id="RU000498"/>
    </source>
</evidence>
<comment type="cofactor">
    <cofactor evidence="9">
        <name>heme</name>
        <dbReference type="ChEBI" id="CHEBI:30413"/>
    </cofactor>
</comment>
<dbReference type="GO" id="GO:0020037">
    <property type="term" value="F:heme binding"/>
    <property type="evidence" value="ECO:0007669"/>
    <property type="project" value="InterPro"/>
</dbReference>
<sequence length="479" mass="54552">GNKTSIGLIETGYGVPVDDITNILTVGTRGPALLQDVMFLDTMSSFDRERIPERVVHARGAGAFGYFEVTNDITKYTKASVFAKVGKRTRIAVRFSVVSISKGGADTTRDPRGFAIKFYTDYGIWDLVGNNTPIFFIRDPMLFPLFIHSQKYNPVTNIKDVDMYWDFITRQHETVYQIMITWSDLGTPAGYRFMNGFGSHTFKMVNEHDEAVYVKFHYYTDQGIRNLTNDEAIRLAGTDDAYSTRDLYNAIANKDYPTWSFKIQVMTFEEAERFRWNPFDVTKIWPLDEYPLIDVGKIVLNENPTNYFSDVEQIAFSPARMIPGIEPSPDKLLQGRLFSYSDTQRYRLGTNYLQLPVNCPFGNKKPLTNYQRDGAANVLRQSGAPNYYPNSFGGPVNYKPAAQSVFHTSGDVARYNSSVEDNFGQASMFWDSMTTDQQTNMVDNIAATARKTAPFLQKRIVEMFTKVSEEFGKQLQKKL</sequence>
<dbReference type="AlphaFoldDB" id="A0AAD8A1G4"/>
<keyword evidence="5 10" id="KW-0560">Oxidoreductase</keyword>
<evidence type="ECO:0000256" key="6">
    <source>
        <dbReference type="ARBA" id="ARBA00023004"/>
    </source>
</evidence>
<evidence type="ECO:0000256" key="11">
    <source>
        <dbReference type="RuleBase" id="RU004142"/>
    </source>
</evidence>
<keyword evidence="3 9" id="KW-0349">Heme</keyword>
<dbReference type="InterPro" id="IPR011614">
    <property type="entry name" value="Catalase_core"/>
</dbReference>
<feature type="active site" evidence="8">
    <location>
        <position position="57"/>
    </location>
</feature>
<evidence type="ECO:0000313" key="13">
    <source>
        <dbReference type="EMBL" id="KAJ9590251.1"/>
    </source>
</evidence>
<dbReference type="PROSITE" id="PS00438">
    <property type="entry name" value="CATALASE_2"/>
    <property type="match status" value="1"/>
</dbReference>
<comment type="caution">
    <text evidence="13">The sequence shown here is derived from an EMBL/GenBank/DDBJ whole genome shotgun (WGS) entry which is preliminary data.</text>
</comment>
<evidence type="ECO:0000256" key="4">
    <source>
        <dbReference type="ARBA" id="ARBA00022723"/>
    </source>
</evidence>
<dbReference type="Pfam" id="PF06628">
    <property type="entry name" value="Catalase-rel"/>
    <property type="match status" value="1"/>
</dbReference>
<dbReference type="InterPro" id="IPR020835">
    <property type="entry name" value="Catalase_sf"/>
</dbReference>
<name>A0AAD8A1G4_DIPPU</name>
<evidence type="ECO:0000256" key="9">
    <source>
        <dbReference type="PIRSR" id="PIRSR038928-2"/>
    </source>
</evidence>
<dbReference type="PROSITE" id="PS51402">
    <property type="entry name" value="CATALASE_3"/>
    <property type="match status" value="1"/>
</dbReference>
<accession>A0AAD8A1G4</accession>
<comment type="catalytic activity">
    <reaction evidence="10">
        <text>2 H2O2 = O2 + 2 H2O</text>
        <dbReference type="Rhea" id="RHEA:20309"/>
        <dbReference type="ChEBI" id="CHEBI:15377"/>
        <dbReference type="ChEBI" id="CHEBI:15379"/>
        <dbReference type="ChEBI" id="CHEBI:16240"/>
        <dbReference type="EC" id="1.11.1.6"/>
    </reaction>
</comment>
<keyword evidence="4 9" id="KW-0479">Metal-binding</keyword>
<dbReference type="GO" id="GO:0005777">
    <property type="term" value="C:peroxisome"/>
    <property type="evidence" value="ECO:0007669"/>
    <property type="project" value="TreeGrafter"/>
</dbReference>
<reference evidence="13" key="1">
    <citation type="journal article" date="2023" name="IScience">
        <title>Live-bearing cockroach genome reveals convergent evolutionary mechanisms linked to viviparity in insects and beyond.</title>
        <authorList>
            <person name="Fouks B."/>
            <person name="Harrison M.C."/>
            <person name="Mikhailova A.A."/>
            <person name="Marchal E."/>
            <person name="English S."/>
            <person name="Carruthers M."/>
            <person name="Jennings E.C."/>
            <person name="Chiamaka E.L."/>
            <person name="Frigard R.A."/>
            <person name="Pippel M."/>
            <person name="Attardo G.M."/>
            <person name="Benoit J.B."/>
            <person name="Bornberg-Bauer E."/>
            <person name="Tobe S.S."/>
        </authorList>
    </citation>
    <scope>NUCLEOTIDE SEQUENCE</scope>
    <source>
        <strain evidence="13">Stay&amp;Tobe</strain>
    </source>
</reference>
<evidence type="ECO:0000256" key="7">
    <source>
        <dbReference type="ARBA" id="ARBA00023324"/>
    </source>
</evidence>
<dbReference type="InterPro" id="IPR024711">
    <property type="entry name" value="Catalase_clade1/3"/>
</dbReference>
<feature type="active site" evidence="8">
    <location>
        <position position="130"/>
    </location>
</feature>